<sequence length="148" mass="16482">MDMYDAERTSTENNTELASNDSSAHKQKVVWTMSTLFRSIPPSPWGTSDDVVPDPDILWSETNQEQLPGDGRQRKALRAVTTGEKSREELSSIEAEEIREELSGVSAEEKREDVSGVQVEESSEELGGVQAEESREELGAVWQRRAGK</sequence>
<feature type="compositionally biased region" description="Polar residues" evidence="1">
    <location>
        <begin position="11"/>
        <end position="22"/>
    </location>
</feature>
<feature type="region of interest" description="Disordered" evidence="1">
    <location>
        <begin position="38"/>
        <end position="148"/>
    </location>
</feature>
<feature type="compositionally biased region" description="Low complexity" evidence="1">
    <location>
        <begin position="115"/>
        <end position="130"/>
    </location>
</feature>
<reference evidence="2" key="1">
    <citation type="journal article" date="2022" name="bioRxiv">
        <title>Sequencing and chromosome-scale assembly of the giantPleurodeles waltlgenome.</title>
        <authorList>
            <person name="Brown T."/>
            <person name="Elewa A."/>
            <person name="Iarovenko S."/>
            <person name="Subramanian E."/>
            <person name="Araus A.J."/>
            <person name="Petzold A."/>
            <person name="Susuki M."/>
            <person name="Suzuki K.-i.T."/>
            <person name="Hayashi T."/>
            <person name="Toyoda A."/>
            <person name="Oliveira C."/>
            <person name="Osipova E."/>
            <person name="Leigh N.D."/>
            <person name="Simon A."/>
            <person name="Yun M.H."/>
        </authorList>
    </citation>
    <scope>NUCLEOTIDE SEQUENCE</scope>
    <source>
        <strain evidence="2">20211129_DDA</strain>
        <tissue evidence="2">Liver</tissue>
    </source>
</reference>
<gene>
    <name evidence="2" type="ORF">NDU88_006274</name>
</gene>
<name>A0AAV7TF51_PLEWA</name>
<feature type="compositionally biased region" description="Basic and acidic residues" evidence="1">
    <location>
        <begin position="1"/>
        <end position="10"/>
    </location>
</feature>
<evidence type="ECO:0000256" key="1">
    <source>
        <dbReference type="SAM" id="MobiDB-lite"/>
    </source>
</evidence>
<keyword evidence="3" id="KW-1185">Reference proteome</keyword>
<evidence type="ECO:0000313" key="3">
    <source>
        <dbReference type="Proteomes" id="UP001066276"/>
    </source>
</evidence>
<dbReference type="AlphaFoldDB" id="A0AAV7TF51"/>
<dbReference type="Proteomes" id="UP001066276">
    <property type="component" value="Chromosome 4_1"/>
</dbReference>
<comment type="caution">
    <text evidence="2">The sequence shown here is derived from an EMBL/GenBank/DDBJ whole genome shotgun (WGS) entry which is preliminary data.</text>
</comment>
<accession>A0AAV7TF51</accession>
<protein>
    <submittedName>
        <fullName evidence="2">Uncharacterized protein</fullName>
    </submittedName>
</protein>
<dbReference type="EMBL" id="JANPWB010000007">
    <property type="protein sequence ID" value="KAJ1174452.1"/>
    <property type="molecule type" value="Genomic_DNA"/>
</dbReference>
<feature type="region of interest" description="Disordered" evidence="1">
    <location>
        <begin position="1"/>
        <end position="25"/>
    </location>
</feature>
<proteinExistence type="predicted"/>
<organism evidence="2 3">
    <name type="scientific">Pleurodeles waltl</name>
    <name type="common">Iberian ribbed newt</name>
    <dbReference type="NCBI Taxonomy" id="8319"/>
    <lineage>
        <taxon>Eukaryota</taxon>
        <taxon>Metazoa</taxon>
        <taxon>Chordata</taxon>
        <taxon>Craniata</taxon>
        <taxon>Vertebrata</taxon>
        <taxon>Euteleostomi</taxon>
        <taxon>Amphibia</taxon>
        <taxon>Batrachia</taxon>
        <taxon>Caudata</taxon>
        <taxon>Salamandroidea</taxon>
        <taxon>Salamandridae</taxon>
        <taxon>Pleurodelinae</taxon>
        <taxon>Pleurodeles</taxon>
    </lineage>
</organism>
<evidence type="ECO:0000313" key="2">
    <source>
        <dbReference type="EMBL" id="KAJ1174452.1"/>
    </source>
</evidence>